<dbReference type="PANTHER" id="PTHR43674">
    <property type="entry name" value="NITRILASE C965.09-RELATED"/>
    <property type="match status" value="1"/>
</dbReference>
<evidence type="ECO:0000259" key="2">
    <source>
        <dbReference type="PROSITE" id="PS50263"/>
    </source>
</evidence>
<dbReference type="GO" id="GO:0033388">
    <property type="term" value="P:putrescine biosynthetic process from arginine"/>
    <property type="evidence" value="ECO:0007669"/>
    <property type="project" value="TreeGrafter"/>
</dbReference>
<evidence type="ECO:0000313" key="4">
    <source>
        <dbReference type="Proteomes" id="UP000886757"/>
    </source>
</evidence>
<dbReference type="AlphaFoldDB" id="A0A9D1AFI9"/>
<evidence type="ECO:0000313" key="3">
    <source>
        <dbReference type="EMBL" id="HIR14437.1"/>
    </source>
</evidence>
<organism evidence="3 4">
    <name type="scientific">Candidatus Choladousia intestinavium</name>
    <dbReference type="NCBI Taxonomy" id="2840727"/>
    <lineage>
        <taxon>Bacteria</taxon>
        <taxon>Bacillati</taxon>
        <taxon>Bacillota</taxon>
        <taxon>Clostridia</taxon>
        <taxon>Lachnospirales</taxon>
        <taxon>Lachnospiraceae</taxon>
        <taxon>Lachnospiraceae incertae sedis</taxon>
        <taxon>Candidatus Choladousia</taxon>
    </lineage>
</organism>
<feature type="domain" description="CN hydrolase" evidence="2">
    <location>
        <begin position="2"/>
        <end position="254"/>
    </location>
</feature>
<dbReference type="EMBL" id="DVGK01000123">
    <property type="protein sequence ID" value="HIR14437.1"/>
    <property type="molecule type" value="Genomic_DNA"/>
</dbReference>
<reference evidence="3" key="2">
    <citation type="journal article" date="2021" name="PeerJ">
        <title>Extensive microbial diversity within the chicken gut microbiome revealed by metagenomics and culture.</title>
        <authorList>
            <person name="Gilroy R."/>
            <person name="Ravi A."/>
            <person name="Getino M."/>
            <person name="Pursley I."/>
            <person name="Horton D.L."/>
            <person name="Alikhan N.F."/>
            <person name="Baker D."/>
            <person name="Gharbi K."/>
            <person name="Hall N."/>
            <person name="Watson M."/>
            <person name="Adriaenssens E.M."/>
            <person name="Foster-Nyarko E."/>
            <person name="Jarju S."/>
            <person name="Secka A."/>
            <person name="Antonio M."/>
            <person name="Oren A."/>
            <person name="Chaudhuri R.R."/>
            <person name="La Ragione R."/>
            <person name="Hildebrand F."/>
            <person name="Pallen M.J."/>
        </authorList>
    </citation>
    <scope>NUCLEOTIDE SEQUENCE</scope>
    <source>
        <strain evidence="3">ChiSjej4B22-8148</strain>
    </source>
</reference>
<keyword evidence="1 3" id="KW-0378">Hydrolase</keyword>
<dbReference type="InterPro" id="IPR036526">
    <property type="entry name" value="C-N_Hydrolase_sf"/>
</dbReference>
<dbReference type="CDD" id="cd07197">
    <property type="entry name" value="nitrilase"/>
    <property type="match status" value="1"/>
</dbReference>
<dbReference type="PANTHER" id="PTHR43674:SF2">
    <property type="entry name" value="BETA-UREIDOPROPIONASE"/>
    <property type="match status" value="1"/>
</dbReference>
<reference evidence="3" key="1">
    <citation type="submission" date="2020-10" db="EMBL/GenBank/DDBJ databases">
        <authorList>
            <person name="Gilroy R."/>
        </authorList>
    </citation>
    <scope>NUCLEOTIDE SEQUENCE</scope>
    <source>
        <strain evidence="3">ChiSjej4B22-8148</strain>
    </source>
</reference>
<dbReference type="GO" id="GO:0050126">
    <property type="term" value="F:N-carbamoylputrescine amidase activity"/>
    <property type="evidence" value="ECO:0007669"/>
    <property type="project" value="TreeGrafter"/>
</dbReference>
<dbReference type="SUPFAM" id="SSF56317">
    <property type="entry name" value="Carbon-nitrogen hydrolase"/>
    <property type="match status" value="1"/>
</dbReference>
<accession>A0A9D1AFI9</accession>
<name>A0A9D1AFI9_9FIRM</name>
<protein>
    <submittedName>
        <fullName evidence="3">Carbon-nitrogen hydrolase family protein</fullName>
    </submittedName>
</protein>
<dbReference type="PROSITE" id="PS50263">
    <property type="entry name" value="CN_HYDROLASE"/>
    <property type="match status" value="1"/>
</dbReference>
<dbReference type="Proteomes" id="UP000886757">
    <property type="component" value="Unassembled WGS sequence"/>
</dbReference>
<comment type="caution">
    <text evidence="3">The sequence shown here is derived from an EMBL/GenBank/DDBJ whole genome shotgun (WGS) entry which is preliminary data.</text>
</comment>
<gene>
    <name evidence="3" type="ORF">IAB31_11010</name>
</gene>
<dbReference type="Pfam" id="PF00795">
    <property type="entry name" value="CN_hydrolase"/>
    <property type="match status" value="1"/>
</dbReference>
<evidence type="ECO:0000256" key="1">
    <source>
        <dbReference type="ARBA" id="ARBA00022801"/>
    </source>
</evidence>
<sequence length="275" mass="30271">MIRIAMAQIQVWPGEIERNLRKIEEYIEKASRERCDLILLPECSDLGWANPHAAEGAEPVPGRTSSLLCELSRKYGIYTVCGITEKDEDKLYNTAVLVDDQGEILLKHRKINLLTGIEDVYSVGNSLGVADTKFGKIGLAICADNLEESMVIGHTLGRMGCQLLLSPSSWAVTQDFLKEGRTYGEEWTSPYGMLSKTYKMAVVGVSNVGEIPFGVWKGRCCIGNSIAADSEGKIVKVLPFGKRAETLEILELKLKENSLYGTALAEAVHSCRKVL</sequence>
<proteinExistence type="predicted"/>
<dbReference type="InterPro" id="IPR050345">
    <property type="entry name" value="Aliph_Amidase/BUP"/>
</dbReference>
<dbReference type="InterPro" id="IPR003010">
    <property type="entry name" value="C-N_Hydrolase"/>
</dbReference>
<dbReference type="Gene3D" id="3.60.110.10">
    <property type="entry name" value="Carbon-nitrogen hydrolase"/>
    <property type="match status" value="1"/>
</dbReference>